<name>A0A9D4TWZ8_CHLVU</name>
<proteinExistence type="inferred from homology"/>
<dbReference type="PRINTS" id="PR00080">
    <property type="entry name" value="SDRFAMILY"/>
</dbReference>
<dbReference type="InterPro" id="IPR052184">
    <property type="entry name" value="SDR_enzymes"/>
</dbReference>
<comment type="similarity">
    <text evidence="1">Belongs to the short-chain dehydrogenases/reductases (SDR) family.</text>
</comment>
<dbReference type="Pfam" id="PF00106">
    <property type="entry name" value="adh_short"/>
    <property type="match status" value="1"/>
</dbReference>
<dbReference type="EMBL" id="SIDB01000002">
    <property type="protein sequence ID" value="KAI3436581.1"/>
    <property type="molecule type" value="Genomic_DNA"/>
</dbReference>
<comment type="caution">
    <text evidence="2">The sequence shown here is derived from an EMBL/GenBank/DDBJ whole genome shotgun (WGS) entry which is preliminary data.</text>
</comment>
<dbReference type="SUPFAM" id="SSF51735">
    <property type="entry name" value="NAD(P)-binding Rossmann-fold domains"/>
    <property type="match status" value="1"/>
</dbReference>
<dbReference type="GO" id="GO:0016616">
    <property type="term" value="F:oxidoreductase activity, acting on the CH-OH group of donors, NAD or NADP as acceptor"/>
    <property type="evidence" value="ECO:0007669"/>
    <property type="project" value="TreeGrafter"/>
</dbReference>
<sequence>MKFEGKTTLVTGANRGIGLEFVRQLLDKGNTVIATARQPAAADALQKLASTSDGRLLLTQLDVSDPSSISQWAADVKSKVQHLDLVVNNAGIMTGLQGVKDVKAEDMLENFQVNAIGPLLVTQQLHKQGLLGSRSGGDTLVANMTSKMGSVDDNGSGGAYAYRASKAALNIVNKSMSIDLAGEGVSCVLMHPGYVITEMTGGNGLIDTNTCVKGLLGVLEGDKELNGRWYDYSGKVVPW</sequence>
<evidence type="ECO:0000313" key="2">
    <source>
        <dbReference type="EMBL" id="KAI3436581.1"/>
    </source>
</evidence>
<gene>
    <name evidence="2" type="ORF">D9Q98_005997</name>
</gene>
<reference evidence="2" key="1">
    <citation type="journal article" date="2019" name="Plant J.">
        <title>Chlorella vulgaris genome assembly and annotation reveals the molecular basis for metabolic acclimation to high light conditions.</title>
        <authorList>
            <person name="Cecchin M."/>
            <person name="Marcolungo L."/>
            <person name="Rossato M."/>
            <person name="Girolomoni L."/>
            <person name="Cosentino E."/>
            <person name="Cuine S."/>
            <person name="Li-Beisson Y."/>
            <person name="Delledonne M."/>
            <person name="Ballottari M."/>
        </authorList>
    </citation>
    <scope>NUCLEOTIDE SEQUENCE</scope>
    <source>
        <strain evidence="2">211/11P</strain>
    </source>
</reference>
<evidence type="ECO:0008006" key="4">
    <source>
        <dbReference type="Google" id="ProtNLM"/>
    </source>
</evidence>
<dbReference type="PANTHER" id="PTHR45458">
    <property type="entry name" value="SHORT-CHAIN DEHYDROGENASE/REDUCTASE SDR"/>
    <property type="match status" value="1"/>
</dbReference>
<dbReference type="PRINTS" id="PR00081">
    <property type="entry name" value="GDHRDH"/>
</dbReference>
<dbReference type="PANTHER" id="PTHR45458:SF1">
    <property type="entry name" value="SHORT CHAIN DEHYDROGENASE"/>
    <property type="match status" value="1"/>
</dbReference>
<protein>
    <recommendedName>
        <fullName evidence="4">C-factor</fullName>
    </recommendedName>
</protein>
<organism evidence="2 3">
    <name type="scientific">Chlorella vulgaris</name>
    <name type="common">Green alga</name>
    <dbReference type="NCBI Taxonomy" id="3077"/>
    <lineage>
        <taxon>Eukaryota</taxon>
        <taxon>Viridiplantae</taxon>
        <taxon>Chlorophyta</taxon>
        <taxon>core chlorophytes</taxon>
        <taxon>Trebouxiophyceae</taxon>
        <taxon>Chlorellales</taxon>
        <taxon>Chlorellaceae</taxon>
        <taxon>Chlorella clade</taxon>
        <taxon>Chlorella</taxon>
    </lineage>
</organism>
<evidence type="ECO:0000313" key="3">
    <source>
        <dbReference type="Proteomes" id="UP001055712"/>
    </source>
</evidence>
<accession>A0A9D4TWZ8</accession>
<reference evidence="2" key="2">
    <citation type="submission" date="2020-11" db="EMBL/GenBank/DDBJ databases">
        <authorList>
            <person name="Cecchin M."/>
            <person name="Marcolungo L."/>
            <person name="Rossato M."/>
            <person name="Girolomoni L."/>
            <person name="Cosentino E."/>
            <person name="Cuine S."/>
            <person name="Li-Beisson Y."/>
            <person name="Delledonne M."/>
            <person name="Ballottari M."/>
        </authorList>
    </citation>
    <scope>NUCLEOTIDE SEQUENCE</scope>
    <source>
        <strain evidence="2">211/11P</strain>
        <tissue evidence="2">Whole cell</tissue>
    </source>
</reference>
<dbReference type="InterPro" id="IPR036291">
    <property type="entry name" value="NAD(P)-bd_dom_sf"/>
</dbReference>
<dbReference type="AlphaFoldDB" id="A0A9D4TWZ8"/>
<dbReference type="CDD" id="cd05325">
    <property type="entry name" value="carb_red_sniffer_like_SDR_c"/>
    <property type="match status" value="1"/>
</dbReference>
<dbReference type="OrthoDB" id="5296at2759"/>
<evidence type="ECO:0000256" key="1">
    <source>
        <dbReference type="RuleBase" id="RU000363"/>
    </source>
</evidence>
<dbReference type="Proteomes" id="UP001055712">
    <property type="component" value="Unassembled WGS sequence"/>
</dbReference>
<dbReference type="InterPro" id="IPR002347">
    <property type="entry name" value="SDR_fam"/>
</dbReference>
<keyword evidence="3" id="KW-1185">Reference proteome</keyword>
<dbReference type="Gene3D" id="3.40.50.720">
    <property type="entry name" value="NAD(P)-binding Rossmann-like Domain"/>
    <property type="match status" value="1"/>
</dbReference>